<dbReference type="InterPro" id="IPR035965">
    <property type="entry name" value="PAS-like_dom_sf"/>
</dbReference>
<dbReference type="Gene3D" id="3.30.450.20">
    <property type="entry name" value="PAS domain"/>
    <property type="match status" value="1"/>
</dbReference>
<evidence type="ECO:0000259" key="1">
    <source>
        <dbReference type="PROSITE" id="PS50112"/>
    </source>
</evidence>
<dbReference type="AlphaFoldDB" id="A0A1H8UFI2"/>
<evidence type="ECO:0000313" key="3">
    <source>
        <dbReference type="Proteomes" id="UP000198960"/>
    </source>
</evidence>
<dbReference type="STRING" id="673521.SAMN05660991_02861"/>
<evidence type="ECO:0000313" key="2">
    <source>
        <dbReference type="EMBL" id="SEP01931.1"/>
    </source>
</evidence>
<dbReference type="Pfam" id="PF00989">
    <property type="entry name" value="PAS"/>
    <property type="match status" value="1"/>
</dbReference>
<dbReference type="RefSeq" id="WP_091944451.1">
    <property type="nucleotide sequence ID" value="NZ_FOEE01000008.1"/>
</dbReference>
<proteinExistence type="predicted"/>
<organism evidence="2 3">
    <name type="scientific">Trujillonella endophytica</name>
    <dbReference type="NCBI Taxonomy" id="673521"/>
    <lineage>
        <taxon>Bacteria</taxon>
        <taxon>Bacillati</taxon>
        <taxon>Actinomycetota</taxon>
        <taxon>Actinomycetes</taxon>
        <taxon>Geodermatophilales</taxon>
        <taxon>Geodermatophilaceae</taxon>
        <taxon>Trujillonella</taxon>
    </lineage>
</organism>
<dbReference type="NCBIfam" id="TIGR00229">
    <property type="entry name" value="sensory_box"/>
    <property type="match status" value="1"/>
</dbReference>
<dbReference type="EMBL" id="FOEE01000008">
    <property type="protein sequence ID" value="SEP01931.1"/>
    <property type="molecule type" value="Genomic_DNA"/>
</dbReference>
<dbReference type="Proteomes" id="UP000198960">
    <property type="component" value="Unassembled WGS sequence"/>
</dbReference>
<accession>A0A1H8UFI2</accession>
<protein>
    <submittedName>
        <fullName evidence="2">PAS domain S-box-containing protein</fullName>
    </submittedName>
</protein>
<dbReference type="InterPro" id="IPR000014">
    <property type="entry name" value="PAS"/>
</dbReference>
<dbReference type="InterPro" id="IPR013767">
    <property type="entry name" value="PAS_fold"/>
</dbReference>
<dbReference type="OrthoDB" id="266313at2"/>
<reference evidence="3" key="1">
    <citation type="submission" date="2016-10" db="EMBL/GenBank/DDBJ databases">
        <authorList>
            <person name="Varghese N."/>
            <person name="Submissions S."/>
        </authorList>
    </citation>
    <scope>NUCLEOTIDE SEQUENCE [LARGE SCALE GENOMIC DNA]</scope>
    <source>
        <strain evidence="3">DSM 45413</strain>
    </source>
</reference>
<sequence>MPVSPAPPRAARTAHPVVRPTGEERTFAADELIVSKTDRRGVITYANDVFLRVSAYARDEVVGQPHNLIRHPEMPRAVFALLWETLAAGRELFAYIDNLAADGASYWVLAHVTPSYGPDGAVVGYHSSRRRPAPRAVERLRPLYRQLLAEERRHPNARAAVDASSALLTELVAAQAGSYDEFIWSVIDAEER</sequence>
<gene>
    <name evidence="2" type="ORF">SAMN05660991_02861</name>
</gene>
<dbReference type="SUPFAM" id="SSF55785">
    <property type="entry name" value="PYP-like sensor domain (PAS domain)"/>
    <property type="match status" value="1"/>
</dbReference>
<keyword evidence="3" id="KW-1185">Reference proteome</keyword>
<name>A0A1H8UFI2_9ACTN</name>
<dbReference type="GO" id="GO:0006355">
    <property type="term" value="P:regulation of DNA-templated transcription"/>
    <property type="evidence" value="ECO:0007669"/>
    <property type="project" value="InterPro"/>
</dbReference>
<dbReference type="CDD" id="cd00130">
    <property type="entry name" value="PAS"/>
    <property type="match status" value="1"/>
</dbReference>
<dbReference type="PROSITE" id="PS50112">
    <property type="entry name" value="PAS"/>
    <property type="match status" value="1"/>
</dbReference>
<feature type="domain" description="PAS" evidence="1">
    <location>
        <begin position="38"/>
        <end position="89"/>
    </location>
</feature>